<keyword evidence="18" id="KW-1185">Reference proteome</keyword>
<evidence type="ECO:0000256" key="1">
    <source>
        <dbReference type="ARBA" id="ARBA00004964"/>
    </source>
</evidence>
<evidence type="ECO:0000259" key="16">
    <source>
        <dbReference type="Pfam" id="PF18085"/>
    </source>
</evidence>
<accession>A0A3M0GCG9</accession>
<keyword evidence="6" id="KW-0321">Glycogen metabolism</keyword>
<dbReference type="Gene3D" id="3.90.1200.10">
    <property type="match status" value="1"/>
</dbReference>
<comment type="similarity">
    <text evidence="2">Belongs to the aminoglycoside phosphotransferase family.</text>
</comment>
<keyword evidence="10" id="KW-0067">ATP-binding</keyword>
<dbReference type="Pfam" id="PF01636">
    <property type="entry name" value="APH"/>
    <property type="match status" value="1"/>
</dbReference>
<sequence>MGTTTHMPESLLPALWQLAQGARWFAGRSRGGRPEGVTLGRWLTPASSGVGIRSAVLEVLFDSGERERYHVPLTYRPVSEAVAPELARADVDGSEFSVGELCDDPAAASLLLDLLRDGAPGFESFGEIPTGLVARRFTGEQSNTSLFFGTSLVCKVFRRLEEGSNVDVELHRALAGTGSVAEIHGVWSDGDVDLAIITEALAQPEDGYDLACEHARRSSSFDDHAHALGATLAAVHETLAERLGTESRQAPALRATLERRFVAAAAEAPEVGPYRDAIASTWGALPETFPTQRIHGDCHLGQVLLSAGHWRYVDFEGEPLKTLEERREPDSRWRDVAGMLRSFDYAAAAGEATAAWLAGTRQAFLAGYGLPDGQERALLAAFEADKAVYEVIYERRNRPHLIHVPIDSLNRLAGETR</sequence>
<keyword evidence="9" id="KW-0418">Kinase</keyword>
<dbReference type="InterPro" id="IPR040999">
    <property type="entry name" value="Mak_N_cap"/>
</dbReference>
<comment type="catalytic activity">
    <reaction evidence="14">
        <text>D-maltose + ATP = alpha-maltose 1-phosphate + ADP + H(+)</text>
        <dbReference type="Rhea" id="RHEA:31915"/>
        <dbReference type="ChEBI" id="CHEBI:15378"/>
        <dbReference type="ChEBI" id="CHEBI:17306"/>
        <dbReference type="ChEBI" id="CHEBI:30616"/>
        <dbReference type="ChEBI" id="CHEBI:63576"/>
        <dbReference type="ChEBI" id="CHEBI:456216"/>
        <dbReference type="EC" id="2.7.1.175"/>
    </reaction>
</comment>
<proteinExistence type="inferred from homology"/>
<keyword evidence="8" id="KW-0547">Nucleotide-binding</keyword>
<evidence type="ECO:0000256" key="8">
    <source>
        <dbReference type="ARBA" id="ARBA00022741"/>
    </source>
</evidence>
<evidence type="ECO:0000256" key="3">
    <source>
        <dbReference type="ARBA" id="ARBA00011245"/>
    </source>
</evidence>
<feature type="domain" description="Aminoglycoside phosphotransferase" evidence="15">
    <location>
        <begin position="135"/>
        <end position="340"/>
    </location>
</feature>
<organism evidence="17 18">
    <name type="scientific">Tessaracoccus antarcticus</name>
    <dbReference type="NCBI Taxonomy" id="2479848"/>
    <lineage>
        <taxon>Bacteria</taxon>
        <taxon>Bacillati</taxon>
        <taxon>Actinomycetota</taxon>
        <taxon>Actinomycetes</taxon>
        <taxon>Propionibacteriales</taxon>
        <taxon>Propionibacteriaceae</taxon>
        <taxon>Tessaracoccus</taxon>
    </lineage>
</organism>
<evidence type="ECO:0000256" key="5">
    <source>
        <dbReference type="ARBA" id="ARBA00013882"/>
    </source>
</evidence>
<feature type="domain" description="Maltokinase N-terminal cap" evidence="16">
    <location>
        <begin position="22"/>
        <end position="82"/>
    </location>
</feature>
<dbReference type="GO" id="GO:0005524">
    <property type="term" value="F:ATP binding"/>
    <property type="evidence" value="ECO:0007669"/>
    <property type="project" value="UniProtKB-KW"/>
</dbReference>
<dbReference type="UniPathway" id="UPA00164"/>
<comment type="caution">
    <text evidence="17">The sequence shown here is derived from an EMBL/GenBank/DDBJ whole genome shotgun (WGS) entry which is preliminary data.</text>
</comment>
<evidence type="ECO:0000259" key="15">
    <source>
        <dbReference type="Pfam" id="PF01636"/>
    </source>
</evidence>
<evidence type="ECO:0000256" key="4">
    <source>
        <dbReference type="ARBA" id="ARBA00011962"/>
    </source>
</evidence>
<keyword evidence="7" id="KW-0808">Transferase</keyword>
<dbReference type="EMBL" id="REFW01000003">
    <property type="protein sequence ID" value="RMB58819.1"/>
    <property type="molecule type" value="Genomic_DNA"/>
</dbReference>
<evidence type="ECO:0000256" key="7">
    <source>
        <dbReference type="ARBA" id="ARBA00022679"/>
    </source>
</evidence>
<evidence type="ECO:0000256" key="6">
    <source>
        <dbReference type="ARBA" id="ARBA00022600"/>
    </source>
</evidence>
<evidence type="ECO:0000256" key="12">
    <source>
        <dbReference type="ARBA" id="ARBA00023277"/>
    </source>
</evidence>
<protein>
    <recommendedName>
        <fullName evidence="5">Maltokinase</fullName>
        <ecNumber evidence="4">2.7.1.175</ecNumber>
    </recommendedName>
    <alternativeName>
        <fullName evidence="13">Maltose-1-phosphate synthase</fullName>
    </alternativeName>
</protein>
<comment type="pathway">
    <text evidence="1">Glycan biosynthesis; glycogen biosynthesis.</text>
</comment>
<name>A0A3M0GCG9_9ACTN</name>
<dbReference type="GO" id="GO:0005978">
    <property type="term" value="P:glycogen biosynthetic process"/>
    <property type="evidence" value="ECO:0007669"/>
    <property type="project" value="UniProtKB-UniPathway"/>
</dbReference>
<evidence type="ECO:0000256" key="13">
    <source>
        <dbReference type="ARBA" id="ARBA00031251"/>
    </source>
</evidence>
<comment type="subunit">
    <text evidence="3">Monomer.</text>
</comment>
<dbReference type="SUPFAM" id="SSF56112">
    <property type="entry name" value="Protein kinase-like (PK-like)"/>
    <property type="match status" value="1"/>
</dbReference>
<dbReference type="InterPro" id="IPR011009">
    <property type="entry name" value="Kinase-like_dom_sf"/>
</dbReference>
<dbReference type="InterPro" id="IPR002575">
    <property type="entry name" value="Aminoglycoside_PTrfase"/>
</dbReference>
<keyword evidence="11" id="KW-0320">Glycogen biosynthesis</keyword>
<keyword evidence="12" id="KW-0119">Carbohydrate metabolism</keyword>
<evidence type="ECO:0000256" key="2">
    <source>
        <dbReference type="ARBA" id="ARBA00006219"/>
    </source>
</evidence>
<evidence type="ECO:0000313" key="18">
    <source>
        <dbReference type="Proteomes" id="UP000275256"/>
    </source>
</evidence>
<evidence type="ECO:0000256" key="11">
    <source>
        <dbReference type="ARBA" id="ARBA00023056"/>
    </source>
</evidence>
<evidence type="ECO:0000256" key="14">
    <source>
        <dbReference type="ARBA" id="ARBA00049067"/>
    </source>
</evidence>
<dbReference type="GO" id="GO:0016301">
    <property type="term" value="F:kinase activity"/>
    <property type="evidence" value="ECO:0007669"/>
    <property type="project" value="UniProtKB-KW"/>
</dbReference>
<dbReference type="AlphaFoldDB" id="A0A3M0GCG9"/>
<reference evidence="17 18" key="1">
    <citation type="submission" date="2018-10" db="EMBL/GenBank/DDBJ databases">
        <title>Tessaracoccus antarcticuss sp. nov., isolated from sediment.</title>
        <authorList>
            <person name="Zhou L.Y."/>
            <person name="Du Z.J."/>
        </authorList>
    </citation>
    <scope>NUCLEOTIDE SEQUENCE [LARGE SCALE GENOMIC DNA]</scope>
    <source>
        <strain evidence="17 18">JDX10</strain>
    </source>
</reference>
<dbReference type="Proteomes" id="UP000275256">
    <property type="component" value="Unassembled WGS sequence"/>
</dbReference>
<evidence type="ECO:0000313" key="17">
    <source>
        <dbReference type="EMBL" id="RMB58819.1"/>
    </source>
</evidence>
<dbReference type="Pfam" id="PF18085">
    <property type="entry name" value="Mak_N_cap"/>
    <property type="match status" value="1"/>
</dbReference>
<evidence type="ECO:0000256" key="10">
    <source>
        <dbReference type="ARBA" id="ARBA00022840"/>
    </source>
</evidence>
<dbReference type="EC" id="2.7.1.175" evidence="4"/>
<evidence type="ECO:0000256" key="9">
    <source>
        <dbReference type="ARBA" id="ARBA00022777"/>
    </source>
</evidence>
<gene>
    <name evidence="17" type="ORF">EAX62_11875</name>
</gene>